<sequence length="369" mass="38705">MAQNVVVTNAGLQALINAEQTGTGSVVLNKVIFSTTAINASTASVLSDITDIVATLSSVSGTATSDHTIHVSAGDTGDQAYTVKTIGIVTDQDILFAVVSSETGLISKIATTQAYVSFDMELTQGNPQYITFGDTNFLNPDATFSTKGIAQLATEAEALLGENERKIITPATLAQVLAVYDQRIQDQFKECGFNTGDIKPLISNNINDGWLLGNSAVVSRSANSKLTQYAYDNGFVRSAAEQAEYEANPATFSGPIYGPGDGSTTIQLPDFRGRSLMGAMSSARVGRYQPEQLPNITGSAGASRLGINEVKTTSGALSLTANGRIGGAGPDTTRADVKIEFNAQNCSSVYLNAGSVRPLSLTLNYVIKT</sequence>
<evidence type="ECO:0000259" key="1">
    <source>
        <dbReference type="Pfam" id="PF07484"/>
    </source>
</evidence>
<reference evidence="2 3" key="1">
    <citation type="submission" date="2016-10" db="EMBL/GenBank/DDBJ databases">
        <authorList>
            <person name="Varghese N."/>
            <person name="Submissions S."/>
        </authorList>
    </citation>
    <scope>NUCLEOTIDE SEQUENCE [LARGE SCALE GENOMIC DNA]</scope>
    <source>
        <strain evidence="2 3">22B</strain>
    </source>
</reference>
<dbReference type="Proteomes" id="UP000243374">
    <property type="component" value="Unassembled WGS sequence"/>
</dbReference>
<name>A0A662Z7Z0_9GAMM</name>
<dbReference type="Pfam" id="PF07484">
    <property type="entry name" value="Collar"/>
    <property type="match status" value="1"/>
</dbReference>
<gene>
    <name evidence="2" type="ORF">SAMN04487865_1001103</name>
</gene>
<dbReference type="RefSeq" id="WP_074837935.1">
    <property type="nucleotide sequence ID" value="NZ_CP047056.1"/>
</dbReference>
<dbReference type="SUPFAM" id="SSF88874">
    <property type="entry name" value="Receptor-binding domain of short tail fibre protein gp12"/>
    <property type="match status" value="1"/>
</dbReference>
<organism evidence="2 3">
    <name type="scientific">Succinivibrio dextrinosolvens</name>
    <dbReference type="NCBI Taxonomy" id="83771"/>
    <lineage>
        <taxon>Bacteria</taxon>
        <taxon>Pseudomonadati</taxon>
        <taxon>Pseudomonadota</taxon>
        <taxon>Gammaproteobacteria</taxon>
        <taxon>Aeromonadales</taxon>
        <taxon>Succinivibrionaceae</taxon>
        <taxon>Succinivibrio</taxon>
    </lineage>
</organism>
<protein>
    <submittedName>
        <fullName evidence="2">Phage Tail Collar Domain</fullName>
    </submittedName>
</protein>
<evidence type="ECO:0000313" key="3">
    <source>
        <dbReference type="Proteomes" id="UP000243374"/>
    </source>
</evidence>
<proteinExistence type="predicted"/>
<dbReference type="EMBL" id="FOSF01000001">
    <property type="protein sequence ID" value="SFJ73954.1"/>
    <property type="molecule type" value="Genomic_DNA"/>
</dbReference>
<dbReference type="InterPro" id="IPR011083">
    <property type="entry name" value="Phage_tail_collar_dom"/>
</dbReference>
<dbReference type="AlphaFoldDB" id="A0A662Z7Z0"/>
<feature type="domain" description="Phage tail collar" evidence="1">
    <location>
        <begin position="246"/>
        <end position="275"/>
    </location>
</feature>
<dbReference type="OrthoDB" id="6174642at2"/>
<accession>A0A662Z7Z0</accession>
<evidence type="ECO:0000313" key="2">
    <source>
        <dbReference type="EMBL" id="SFJ73954.1"/>
    </source>
</evidence>
<keyword evidence="3" id="KW-1185">Reference proteome</keyword>